<dbReference type="GO" id="GO:0005886">
    <property type="term" value="C:plasma membrane"/>
    <property type="evidence" value="ECO:0007669"/>
    <property type="project" value="UniProtKB-SubCell"/>
</dbReference>
<gene>
    <name evidence="10" type="ORF">GCK32_017183</name>
</gene>
<dbReference type="FunFam" id="2.60.40.60:FF:000020">
    <property type="entry name" value="Dachsous cadherin-related 1b"/>
    <property type="match status" value="1"/>
</dbReference>
<dbReference type="Proteomes" id="UP001331761">
    <property type="component" value="Unassembled WGS sequence"/>
</dbReference>
<dbReference type="PANTHER" id="PTHR24026">
    <property type="entry name" value="FAT ATYPICAL CADHERIN-RELATED"/>
    <property type="match status" value="1"/>
</dbReference>
<name>A0AAN8F8C4_TRICO</name>
<evidence type="ECO:0000256" key="7">
    <source>
        <dbReference type="ARBA" id="ARBA00023136"/>
    </source>
</evidence>
<reference evidence="10 11" key="1">
    <citation type="submission" date="2019-10" db="EMBL/GenBank/DDBJ databases">
        <title>Assembly and Annotation for the nematode Trichostrongylus colubriformis.</title>
        <authorList>
            <person name="Martin J."/>
        </authorList>
    </citation>
    <scope>NUCLEOTIDE SEQUENCE [LARGE SCALE GENOMIC DNA]</scope>
    <source>
        <strain evidence="10">G859</strain>
        <tissue evidence="10">Whole worm</tissue>
    </source>
</reference>
<evidence type="ECO:0000256" key="1">
    <source>
        <dbReference type="ARBA" id="ARBA00004370"/>
    </source>
</evidence>
<dbReference type="PANTHER" id="PTHR24026:SF126">
    <property type="entry name" value="PROTOCADHERIN FAT 4"/>
    <property type="match status" value="1"/>
</dbReference>
<dbReference type="SUPFAM" id="SSF49313">
    <property type="entry name" value="Cadherin-like"/>
    <property type="match status" value="2"/>
</dbReference>
<sequence>VNQTFGKVLARDADEDKNGVVHYRLQRDMRYISIDIVTGEMKLLALPEKGVVMATISAQDNGVPAMRSSVPVIIVSASEDYGICDIAVNKDTPKGTILGRIEVYCDHGREKEVTRRFLSDETFLTINSDGDLVVTGDFSKNVEVELISELKNGEATRHHVRVELSHGNLSPPHFEERILYFTIAEDAERGDMMGAVNAKDTDAGLAGKLRYCIESHDVPFQMLSNGTLVVSGRLDYEHQRRYVFNVTATDQGQPALNATTQVVVDLLDVNDNPPIIEDAELVYAVSYSDFFGCAFALSPVPSEA</sequence>
<keyword evidence="7" id="KW-0472">Membrane</keyword>
<evidence type="ECO:0000259" key="9">
    <source>
        <dbReference type="PROSITE" id="PS50268"/>
    </source>
</evidence>
<dbReference type="SMART" id="SM00112">
    <property type="entry name" value="CA"/>
    <property type="match status" value="2"/>
</dbReference>
<organism evidence="10 11">
    <name type="scientific">Trichostrongylus colubriformis</name>
    <name type="common">Black scour worm</name>
    <dbReference type="NCBI Taxonomy" id="6319"/>
    <lineage>
        <taxon>Eukaryota</taxon>
        <taxon>Metazoa</taxon>
        <taxon>Ecdysozoa</taxon>
        <taxon>Nematoda</taxon>
        <taxon>Chromadorea</taxon>
        <taxon>Rhabditida</taxon>
        <taxon>Rhabditina</taxon>
        <taxon>Rhabditomorpha</taxon>
        <taxon>Strongyloidea</taxon>
        <taxon>Trichostrongylidae</taxon>
        <taxon>Trichostrongylus</taxon>
    </lineage>
</organism>
<evidence type="ECO:0000256" key="5">
    <source>
        <dbReference type="ARBA" id="ARBA00022837"/>
    </source>
</evidence>
<evidence type="ECO:0000256" key="3">
    <source>
        <dbReference type="ARBA" id="ARBA00022692"/>
    </source>
</evidence>
<comment type="caution">
    <text evidence="10">The sequence shown here is derived from an EMBL/GenBank/DDBJ whole genome shotgun (WGS) entry which is preliminary data.</text>
</comment>
<dbReference type="PROSITE" id="PS50268">
    <property type="entry name" value="CADHERIN_2"/>
    <property type="match status" value="1"/>
</dbReference>
<keyword evidence="11" id="KW-1185">Reference proteome</keyword>
<evidence type="ECO:0000313" key="10">
    <source>
        <dbReference type="EMBL" id="KAK5972305.1"/>
    </source>
</evidence>
<dbReference type="PROSITE" id="PS00232">
    <property type="entry name" value="CADHERIN_1"/>
    <property type="match status" value="1"/>
</dbReference>
<feature type="non-terminal residue" evidence="10">
    <location>
        <position position="1"/>
    </location>
</feature>
<keyword evidence="5 8" id="KW-0106">Calcium</keyword>
<dbReference type="Gene3D" id="2.60.40.60">
    <property type="entry name" value="Cadherins"/>
    <property type="match status" value="2"/>
</dbReference>
<dbReference type="CDD" id="cd11304">
    <property type="entry name" value="Cadherin_repeat"/>
    <property type="match status" value="2"/>
</dbReference>
<dbReference type="InterPro" id="IPR015919">
    <property type="entry name" value="Cadherin-like_sf"/>
</dbReference>
<dbReference type="Pfam" id="PF00028">
    <property type="entry name" value="Cadherin"/>
    <property type="match status" value="1"/>
</dbReference>
<comment type="subcellular location">
    <subcellularLocation>
        <location evidence="1">Membrane</location>
    </subcellularLocation>
</comment>
<accession>A0AAN8F8C4</accession>
<dbReference type="GO" id="GO:0005509">
    <property type="term" value="F:calcium ion binding"/>
    <property type="evidence" value="ECO:0007669"/>
    <property type="project" value="UniProtKB-UniRule"/>
</dbReference>
<evidence type="ECO:0000256" key="8">
    <source>
        <dbReference type="PROSITE-ProRule" id="PRU00043"/>
    </source>
</evidence>
<evidence type="ECO:0000313" key="11">
    <source>
        <dbReference type="Proteomes" id="UP001331761"/>
    </source>
</evidence>
<dbReference type="InterPro" id="IPR020894">
    <property type="entry name" value="Cadherin_CS"/>
</dbReference>
<dbReference type="AlphaFoldDB" id="A0AAN8F8C4"/>
<dbReference type="GO" id="GO:0007411">
    <property type="term" value="P:axon guidance"/>
    <property type="evidence" value="ECO:0007669"/>
    <property type="project" value="UniProtKB-ARBA"/>
</dbReference>
<feature type="domain" description="Cadherin" evidence="9">
    <location>
        <begin position="175"/>
        <end position="276"/>
    </location>
</feature>
<dbReference type="PRINTS" id="PR00205">
    <property type="entry name" value="CADHERIN"/>
</dbReference>
<keyword evidence="4" id="KW-0677">Repeat</keyword>
<dbReference type="EMBL" id="WIXE01016783">
    <property type="protein sequence ID" value="KAK5972305.1"/>
    <property type="molecule type" value="Genomic_DNA"/>
</dbReference>
<evidence type="ECO:0000256" key="4">
    <source>
        <dbReference type="ARBA" id="ARBA00022737"/>
    </source>
</evidence>
<evidence type="ECO:0000256" key="2">
    <source>
        <dbReference type="ARBA" id="ARBA00022536"/>
    </source>
</evidence>
<dbReference type="GO" id="GO:0007156">
    <property type="term" value="P:homophilic cell adhesion via plasma membrane adhesion molecules"/>
    <property type="evidence" value="ECO:0007669"/>
    <property type="project" value="InterPro"/>
</dbReference>
<keyword evidence="6" id="KW-1133">Transmembrane helix</keyword>
<protein>
    <recommendedName>
        <fullName evidence="9">Cadherin domain-containing protein</fullName>
    </recommendedName>
</protein>
<proteinExistence type="predicted"/>
<evidence type="ECO:0000256" key="6">
    <source>
        <dbReference type="ARBA" id="ARBA00022989"/>
    </source>
</evidence>
<keyword evidence="2" id="KW-0245">EGF-like domain</keyword>
<keyword evidence="3" id="KW-0812">Transmembrane</keyword>
<dbReference type="InterPro" id="IPR002126">
    <property type="entry name" value="Cadherin-like_dom"/>
</dbReference>